<dbReference type="Gene3D" id="2.120.10.30">
    <property type="entry name" value="TolB, C-terminal domain"/>
    <property type="match status" value="1"/>
</dbReference>
<proteinExistence type="predicted"/>
<dbReference type="InterPro" id="IPR011041">
    <property type="entry name" value="Quinoprot_gluc/sorb_DH_b-prop"/>
</dbReference>
<protein>
    <submittedName>
        <fullName evidence="2">PQQ-dependent sugar dehydrogenase</fullName>
    </submittedName>
</protein>
<dbReference type="RefSeq" id="WP_264434049.1">
    <property type="nucleotide sequence ID" value="NZ_CP081495.1"/>
</dbReference>
<dbReference type="PROSITE" id="PS51257">
    <property type="entry name" value="PROKAR_LIPOPROTEIN"/>
    <property type="match status" value="1"/>
</dbReference>
<keyword evidence="3" id="KW-1185">Reference proteome</keyword>
<dbReference type="PANTHER" id="PTHR19328">
    <property type="entry name" value="HEDGEHOG-INTERACTING PROTEIN"/>
    <property type="match status" value="1"/>
</dbReference>
<evidence type="ECO:0000313" key="2">
    <source>
        <dbReference type="EMBL" id="UYW01575.1"/>
    </source>
</evidence>
<dbReference type="Proteomes" id="UP001163328">
    <property type="component" value="Chromosome"/>
</dbReference>
<dbReference type="EMBL" id="CP081495">
    <property type="protein sequence ID" value="UYW01575.1"/>
    <property type="molecule type" value="Genomic_DNA"/>
</dbReference>
<sequence length="397" mass="44195">MKKTILLASALVFLISCKNESTEQKVIENTHYQPAFPGQTRAEIVTTQTPYAVDIITKNLGLAWAVTNLPNNKLLITNKEKAEMFVVDLANPDNPKKVTGFPEINLTTQGGMLDVIADPDFENNRIIYWTYAEPLHDEENNDRTAVAKGKLAVDESQVENVEVIYRTFPVSNSGLHYGNRLAFDKDGYLFVSFGERSNADMRKFSQDLSSPLGKVLRLTKDGKAAPGNPFANTPNALPEIYSLGHRNPQSLAFDAKGQLWEIEHGPQGGDELNLIKPGTNYGWPIITYGVEYSDEIIGDAITQQEGLEQPVYYWDPVIAPSGAEFYNGNIEEWQGNLFVGGLKTQLLGRLIIKDNKVVGEEHLLKDQNDRIRDMVTGADGNLYVVGDQGKLYRISKK</sequence>
<dbReference type="SUPFAM" id="SSF50952">
    <property type="entry name" value="Soluble quinoprotein glucose dehydrogenase"/>
    <property type="match status" value="1"/>
</dbReference>
<dbReference type="InterPro" id="IPR012938">
    <property type="entry name" value="Glc/Sorbosone_DH"/>
</dbReference>
<name>A0ABY6M1I7_9FLAO</name>
<dbReference type="InterPro" id="IPR011042">
    <property type="entry name" value="6-blade_b-propeller_TolB-like"/>
</dbReference>
<dbReference type="Pfam" id="PF07995">
    <property type="entry name" value="GSDH"/>
    <property type="match status" value="1"/>
</dbReference>
<organism evidence="2 3">
    <name type="scientific">Flavobacterium agricola</name>
    <dbReference type="NCBI Taxonomy" id="2870839"/>
    <lineage>
        <taxon>Bacteria</taxon>
        <taxon>Pseudomonadati</taxon>
        <taxon>Bacteroidota</taxon>
        <taxon>Flavobacteriia</taxon>
        <taxon>Flavobacteriales</taxon>
        <taxon>Flavobacteriaceae</taxon>
        <taxon>Flavobacterium</taxon>
    </lineage>
</organism>
<evidence type="ECO:0000313" key="3">
    <source>
        <dbReference type="Proteomes" id="UP001163328"/>
    </source>
</evidence>
<dbReference type="PANTHER" id="PTHR19328:SF75">
    <property type="entry name" value="ALDOSE SUGAR DEHYDROGENASE YLII"/>
    <property type="match status" value="1"/>
</dbReference>
<reference evidence="2" key="1">
    <citation type="submission" date="2021-08" db="EMBL/GenBank/DDBJ databases">
        <title>Flavobacterium sp. strain CC-SYL302.</title>
        <authorList>
            <person name="Lin S.-Y."/>
            <person name="Lee T.-H."/>
            <person name="Young C.-C."/>
        </authorList>
    </citation>
    <scope>NUCLEOTIDE SEQUENCE</scope>
    <source>
        <strain evidence="2">CC-SYL302</strain>
    </source>
</reference>
<accession>A0ABY6M1I7</accession>
<evidence type="ECO:0000259" key="1">
    <source>
        <dbReference type="Pfam" id="PF07995"/>
    </source>
</evidence>
<feature type="domain" description="Glucose/Sorbosone dehydrogenase" evidence="1">
    <location>
        <begin position="63"/>
        <end position="393"/>
    </location>
</feature>
<gene>
    <name evidence="2" type="ORF">K5I29_01200</name>
</gene>